<dbReference type="GO" id="GO:0005737">
    <property type="term" value="C:cytoplasm"/>
    <property type="evidence" value="ECO:0000318"/>
    <property type="project" value="GO_Central"/>
</dbReference>
<dbReference type="InterPro" id="IPR027417">
    <property type="entry name" value="P-loop_NTPase"/>
</dbReference>
<dbReference type="EnsemblPlants" id="TraesCSU02G176100.1">
    <property type="protein sequence ID" value="TraesCSU02G176100.1"/>
    <property type="gene ID" value="TraesCSU02G176100"/>
</dbReference>
<dbReference type="Gramene" id="TraesCSU02G176100.1">
    <property type="protein sequence ID" value="TraesCSU02G176100.1"/>
    <property type="gene ID" value="TraesCSU02G176100"/>
</dbReference>
<evidence type="ECO:0000313" key="6">
    <source>
        <dbReference type="Proteomes" id="UP000019116"/>
    </source>
</evidence>
<sequence>MAALGRIAGPVPFKDVVQKEEDEHPPEEYADIISTLPGITTGFGQLLCYQGVWLRPWMVPGVISVQQRLVPRPDDVLLASPPKCGTTWLKALSLATMARATYAPTSADHPLFRLNPHDCVPHLEALFGAVQEAKLEALPSRRLMHTHMHHSLLPPSLPTAKSSTYADGCREPKDMLVSMWHFIMAAGGDAFPFSDLFEFACEGKNPHGPIWDHILGYSRSSKASPDRVLFLRYEEMLLDPVSSVRELALFLGVPFTAAEEAAGLPMDICKLCSIDTMKDLEVNNTGVAGQFVEVPHKSFFRKGVVGDWANHMTPEMARHIDAIVEDKLRGSGLGFTR</sequence>
<evidence type="ECO:0000259" key="4">
    <source>
        <dbReference type="Pfam" id="PF00685"/>
    </source>
</evidence>
<dbReference type="InterPro" id="IPR000863">
    <property type="entry name" value="Sulfotransferase_dom"/>
</dbReference>
<reference evidence="5" key="1">
    <citation type="submission" date="2018-08" db="EMBL/GenBank/DDBJ databases">
        <authorList>
            <person name="Rossello M."/>
        </authorList>
    </citation>
    <scope>NUCLEOTIDE SEQUENCE [LARGE SCALE GENOMIC DNA]</scope>
    <source>
        <strain evidence="5">cv. Chinese Spring</strain>
    </source>
</reference>
<comment type="similarity">
    <text evidence="1 3">Belongs to the sulfotransferase 1 family.</text>
</comment>
<dbReference type="OrthoDB" id="205623at2759"/>
<dbReference type="Pfam" id="PF00685">
    <property type="entry name" value="Sulfotransfer_1"/>
    <property type="match status" value="1"/>
</dbReference>
<evidence type="ECO:0000313" key="5">
    <source>
        <dbReference type="EnsemblPlants" id="TraesCSU02G176100.1"/>
    </source>
</evidence>
<evidence type="ECO:0000256" key="1">
    <source>
        <dbReference type="ARBA" id="ARBA00005771"/>
    </source>
</evidence>
<organism evidence="5">
    <name type="scientific">Triticum aestivum</name>
    <name type="common">Wheat</name>
    <dbReference type="NCBI Taxonomy" id="4565"/>
    <lineage>
        <taxon>Eukaryota</taxon>
        <taxon>Viridiplantae</taxon>
        <taxon>Streptophyta</taxon>
        <taxon>Embryophyta</taxon>
        <taxon>Tracheophyta</taxon>
        <taxon>Spermatophyta</taxon>
        <taxon>Magnoliopsida</taxon>
        <taxon>Liliopsida</taxon>
        <taxon>Poales</taxon>
        <taxon>Poaceae</taxon>
        <taxon>BOP clade</taxon>
        <taxon>Pooideae</taxon>
        <taxon>Triticodae</taxon>
        <taxon>Triticeae</taxon>
        <taxon>Triticinae</taxon>
        <taxon>Triticum</taxon>
    </lineage>
</organism>
<dbReference type="GO" id="GO:0008146">
    <property type="term" value="F:sulfotransferase activity"/>
    <property type="evidence" value="ECO:0000318"/>
    <property type="project" value="GO_Central"/>
</dbReference>
<evidence type="ECO:0000256" key="3">
    <source>
        <dbReference type="RuleBase" id="RU361155"/>
    </source>
</evidence>
<proteinExistence type="inferred from homology"/>
<name>A0A3B6UBV4_WHEAT</name>
<dbReference type="AlphaFoldDB" id="A0A3B6UBV4"/>
<protein>
    <recommendedName>
        <fullName evidence="3">Sulfotransferase</fullName>
        <ecNumber evidence="3">2.8.2.-</ecNumber>
    </recommendedName>
</protein>
<reference evidence="5" key="2">
    <citation type="submission" date="2018-10" db="UniProtKB">
        <authorList>
            <consortium name="EnsemblPlants"/>
        </authorList>
    </citation>
    <scope>IDENTIFICATION</scope>
</reference>
<dbReference type="EC" id="2.8.2.-" evidence="3"/>
<keyword evidence="2 3" id="KW-0808">Transferase</keyword>
<dbReference type="GO" id="GO:0051923">
    <property type="term" value="P:sulfation"/>
    <property type="evidence" value="ECO:0000318"/>
    <property type="project" value="GO_Central"/>
</dbReference>
<dbReference type="SMR" id="A0A3B6UBV4"/>
<feature type="domain" description="Sulfotransferase" evidence="4">
    <location>
        <begin position="73"/>
        <end position="332"/>
    </location>
</feature>
<evidence type="ECO:0000256" key="2">
    <source>
        <dbReference type="ARBA" id="ARBA00022679"/>
    </source>
</evidence>
<dbReference type="SUPFAM" id="SSF52540">
    <property type="entry name" value="P-loop containing nucleoside triphosphate hydrolases"/>
    <property type="match status" value="1"/>
</dbReference>
<dbReference type="Proteomes" id="UP000019116">
    <property type="component" value="Chromosome Un"/>
</dbReference>
<dbReference type="OMA" id="CVRNPRD"/>
<dbReference type="PANTHER" id="PTHR11783">
    <property type="entry name" value="SULFOTRANSFERASE SULT"/>
    <property type="match status" value="1"/>
</dbReference>
<keyword evidence="6" id="KW-1185">Reference proteome</keyword>
<dbReference type="Gene3D" id="3.40.50.300">
    <property type="entry name" value="P-loop containing nucleotide triphosphate hydrolases"/>
    <property type="match status" value="1"/>
</dbReference>
<dbReference type="Gramene" id="TraesCSU03G0237700.1">
    <property type="protein sequence ID" value="TraesCSU03G0237700.1.CDS"/>
    <property type="gene ID" value="TraesCSU03G0237700"/>
</dbReference>
<dbReference type="STRING" id="4565.A0A3B6UBV4"/>
<accession>A0A3B6UBV4</accession>